<dbReference type="RefSeq" id="WP_178138327.1">
    <property type="nucleotide sequence ID" value="NZ_FQZH01000001.1"/>
</dbReference>
<accession>A0A1M6CFC0</accession>
<organism evidence="1 2">
    <name type="scientific">Flavobacterium haoranii</name>
    <dbReference type="NCBI Taxonomy" id="683124"/>
    <lineage>
        <taxon>Bacteria</taxon>
        <taxon>Pseudomonadati</taxon>
        <taxon>Bacteroidota</taxon>
        <taxon>Flavobacteriia</taxon>
        <taxon>Flavobacteriales</taxon>
        <taxon>Flavobacteriaceae</taxon>
        <taxon>Flavobacterium</taxon>
    </lineage>
</organism>
<proteinExistence type="predicted"/>
<evidence type="ECO:0000313" key="1">
    <source>
        <dbReference type="EMBL" id="SHI59697.1"/>
    </source>
</evidence>
<evidence type="ECO:0000313" key="2">
    <source>
        <dbReference type="Proteomes" id="UP000184232"/>
    </source>
</evidence>
<sequence>MKKNKNISEQQVKILAGMDKVYEKLILFKKQMNSDLVVLKGKKIVHIKPE</sequence>
<protein>
    <submittedName>
        <fullName evidence="1">Uncharacterized protein</fullName>
    </submittedName>
</protein>
<gene>
    <name evidence="1" type="ORF">SAMN05444337_0360</name>
</gene>
<reference evidence="1 2" key="1">
    <citation type="submission" date="2016-11" db="EMBL/GenBank/DDBJ databases">
        <authorList>
            <person name="Jaros S."/>
            <person name="Januszkiewicz K."/>
            <person name="Wedrychowicz H."/>
        </authorList>
    </citation>
    <scope>NUCLEOTIDE SEQUENCE [LARGE SCALE GENOMIC DNA]</scope>
    <source>
        <strain evidence="1 2">DSM 22807</strain>
    </source>
</reference>
<dbReference type="AlphaFoldDB" id="A0A1M6CFC0"/>
<name>A0A1M6CFC0_9FLAO</name>
<keyword evidence="2" id="KW-1185">Reference proteome</keyword>
<dbReference type="Proteomes" id="UP000184232">
    <property type="component" value="Unassembled WGS sequence"/>
</dbReference>
<dbReference type="EMBL" id="FQZH01000001">
    <property type="protein sequence ID" value="SHI59697.1"/>
    <property type="molecule type" value="Genomic_DNA"/>
</dbReference>
<dbReference type="STRING" id="683124.SAMN05444337_0360"/>